<accession>A0A1G2GUG5</accession>
<evidence type="ECO:0000313" key="1">
    <source>
        <dbReference type="EMBL" id="OGZ53769.1"/>
    </source>
</evidence>
<proteinExistence type="predicted"/>
<comment type="caution">
    <text evidence="1">The sequence shown here is derived from an EMBL/GenBank/DDBJ whole genome shotgun (WGS) entry which is preliminary data.</text>
</comment>
<dbReference type="Proteomes" id="UP000178186">
    <property type="component" value="Unassembled WGS sequence"/>
</dbReference>
<protein>
    <submittedName>
        <fullName evidence="1">Uncharacterized protein</fullName>
    </submittedName>
</protein>
<sequence>MPRIGFSSSDILQQLWENDLTPCEKCAEIAMGEYIRDGAKKPFTLLRRSQNRDGGANSTAIHLDFLNPRGDKYVISSWFRPEFGKIETRQIALLPDIDPDRPRTVAPPMYEELRETNLSPLFLTLSLHLTKKYREKILRGSEVEVVVDSSARSILPHEIYIRVEEREGYIAPIEVRMYRDGLVISTIHLKNAMVNGRLRPFWISINSRGKTDEIFVAFWGVVENNHEYFTPMGLGRGELSIPEISAKILCHPEICKK</sequence>
<organism evidence="1 2">
    <name type="scientific">Candidatus Ryanbacteria bacterium RIFCSPLOWO2_02_FULL_45_11c</name>
    <dbReference type="NCBI Taxonomy" id="1802128"/>
    <lineage>
        <taxon>Bacteria</taxon>
        <taxon>Candidatus Ryaniibacteriota</taxon>
    </lineage>
</organism>
<gene>
    <name evidence="1" type="ORF">A3H64_03275</name>
</gene>
<dbReference type="AlphaFoldDB" id="A0A1G2GUG5"/>
<evidence type="ECO:0000313" key="2">
    <source>
        <dbReference type="Proteomes" id="UP000178186"/>
    </source>
</evidence>
<reference evidence="1 2" key="1">
    <citation type="journal article" date="2016" name="Nat. Commun.">
        <title>Thousands of microbial genomes shed light on interconnected biogeochemical processes in an aquifer system.</title>
        <authorList>
            <person name="Anantharaman K."/>
            <person name="Brown C.T."/>
            <person name="Hug L.A."/>
            <person name="Sharon I."/>
            <person name="Castelle C.J."/>
            <person name="Probst A.J."/>
            <person name="Thomas B.C."/>
            <person name="Singh A."/>
            <person name="Wilkins M.J."/>
            <person name="Karaoz U."/>
            <person name="Brodie E.L."/>
            <person name="Williams K.H."/>
            <person name="Hubbard S.S."/>
            <person name="Banfield J.F."/>
        </authorList>
    </citation>
    <scope>NUCLEOTIDE SEQUENCE [LARGE SCALE GENOMIC DNA]</scope>
</reference>
<dbReference type="STRING" id="1802128.A3H64_03275"/>
<dbReference type="EMBL" id="MHNY01000051">
    <property type="protein sequence ID" value="OGZ53769.1"/>
    <property type="molecule type" value="Genomic_DNA"/>
</dbReference>
<name>A0A1G2GUG5_9BACT</name>